<keyword evidence="1" id="KW-0413">Isomerase</keyword>
<protein>
    <submittedName>
        <fullName evidence="1">Fucose isomerase</fullName>
    </submittedName>
</protein>
<reference evidence="1 2" key="1">
    <citation type="journal article" date="2020" name="Biotechnol. Biofuels">
        <title>New insights from the biogas microbiome by comprehensive genome-resolved metagenomics of nearly 1600 species originating from multiple anaerobic digesters.</title>
        <authorList>
            <person name="Campanaro S."/>
            <person name="Treu L."/>
            <person name="Rodriguez-R L.M."/>
            <person name="Kovalovszki A."/>
            <person name="Ziels R.M."/>
            <person name="Maus I."/>
            <person name="Zhu X."/>
            <person name="Kougias P.G."/>
            <person name="Basile A."/>
            <person name="Luo G."/>
            <person name="Schluter A."/>
            <person name="Konstantinidis K.T."/>
            <person name="Angelidaki I."/>
        </authorList>
    </citation>
    <scope>NUCLEOTIDE SEQUENCE [LARGE SCALE GENOMIC DNA]</scope>
    <source>
        <strain evidence="1">AS27yjCOA_65</strain>
    </source>
</reference>
<dbReference type="GO" id="GO:0016853">
    <property type="term" value="F:isomerase activity"/>
    <property type="evidence" value="ECO:0007669"/>
    <property type="project" value="UniProtKB-KW"/>
</dbReference>
<comment type="caution">
    <text evidence="1">The sequence shown here is derived from an EMBL/GenBank/DDBJ whole genome shotgun (WGS) entry which is preliminary data.</text>
</comment>
<evidence type="ECO:0000313" key="2">
    <source>
        <dbReference type="Proteomes" id="UP000524246"/>
    </source>
</evidence>
<sequence length="83" mass="9420">MSSQKIALFWPGDYRPEPNESALPNMKEATVQIENALKKLGRRSYHIDGFITRPNESIHKLGPIDDPMIGICVHWIYGPNTVD</sequence>
<dbReference type="Proteomes" id="UP000524246">
    <property type="component" value="Unassembled WGS sequence"/>
</dbReference>
<feature type="non-terminal residue" evidence="1">
    <location>
        <position position="83"/>
    </location>
</feature>
<gene>
    <name evidence="1" type="ORF">GYA55_11555</name>
</gene>
<evidence type="ECO:0000313" key="1">
    <source>
        <dbReference type="EMBL" id="NMC63789.1"/>
    </source>
</evidence>
<proteinExistence type="predicted"/>
<dbReference type="EMBL" id="JAAZON010000526">
    <property type="protein sequence ID" value="NMC63789.1"/>
    <property type="molecule type" value="Genomic_DNA"/>
</dbReference>
<name>A0A7X9FU18_9DELT</name>
<organism evidence="1 2">
    <name type="scientific">SAR324 cluster bacterium</name>
    <dbReference type="NCBI Taxonomy" id="2024889"/>
    <lineage>
        <taxon>Bacteria</taxon>
        <taxon>Deltaproteobacteria</taxon>
        <taxon>SAR324 cluster</taxon>
    </lineage>
</organism>
<dbReference type="AlphaFoldDB" id="A0A7X9FU18"/>
<accession>A0A7X9FU18</accession>